<evidence type="ECO:0000256" key="1">
    <source>
        <dbReference type="SAM" id="Phobius"/>
    </source>
</evidence>
<keyword evidence="3" id="KW-1185">Reference proteome</keyword>
<name>A0A7Z0KAB3_9MICC</name>
<comment type="caution">
    <text evidence="2">The sequence shown here is derived from an EMBL/GenBank/DDBJ whole genome shotgun (WGS) entry which is preliminary data.</text>
</comment>
<reference evidence="2 3" key="1">
    <citation type="submission" date="2020-07" db="EMBL/GenBank/DDBJ databases">
        <title>Sequencing the genomes of 1000 actinobacteria strains.</title>
        <authorList>
            <person name="Klenk H.-P."/>
        </authorList>
    </citation>
    <scope>NUCLEOTIDE SEQUENCE [LARGE SCALE GENOMIC DNA]</scope>
    <source>
        <strain evidence="2 3">DSM 15475</strain>
    </source>
</reference>
<keyword evidence="1" id="KW-1133">Transmembrane helix</keyword>
<feature type="transmembrane region" description="Helical" evidence="1">
    <location>
        <begin position="6"/>
        <end position="26"/>
    </location>
</feature>
<sequence length="165" mass="16775">MVIWFILVAVVFTVLTVVTFFLDGLLDSVLPDLGGDGLLSSTSLCAAVAGAGYGGWMGLGALELGTAGGLLLAGLAALVVLAVTGLALRAVRRAETPQARLEDTIGTLGKALTGAPAGSPFEFTVPHHGHPLKISAVAEHDVVQGEELAVEDVVSPTRLRVAPPS</sequence>
<keyword evidence="1" id="KW-0472">Membrane</keyword>
<accession>A0A7Z0KAB3</accession>
<dbReference type="EMBL" id="JACCFY010000001">
    <property type="protein sequence ID" value="NYJ79609.1"/>
    <property type="molecule type" value="Genomic_DNA"/>
</dbReference>
<dbReference type="AlphaFoldDB" id="A0A7Z0KAB3"/>
<organism evidence="2 3">
    <name type="scientific">Nesterenkonia xinjiangensis</name>
    <dbReference type="NCBI Taxonomy" id="225327"/>
    <lineage>
        <taxon>Bacteria</taxon>
        <taxon>Bacillati</taxon>
        <taxon>Actinomycetota</taxon>
        <taxon>Actinomycetes</taxon>
        <taxon>Micrococcales</taxon>
        <taxon>Micrococcaceae</taxon>
        <taxon>Nesterenkonia</taxon>
    </lineage>
</organism>
<proteinExistence type="predicted"/>
<dbReference type="Proteomes" id="UP000535437">
    <property type="component" value="Unassembled WGS sequence"/>
</dbReference>
<keyword evidence="1" id="KW-0812">Transmembrane</keyword>
<gene>
    <name evidence="2" type="ORF">HNR09_003020</name>
</gene>
<evidence type="ECO:0000313" key="3">
    <source>
        <dbReference type="Proteomes" id="UP000535437"/>
    </source>
</evidence>
<evidence type="ECO:0000313" key="2">
    <source>
        <dbReference type="EMBL" id="NYJ79609.1"/>
    </source>
</evidence>
<protein>
    <submittedName>
        <fullName evidence="2">ABC-type Fe3+ transport system permease subunit</fullName>
    </submittedName>
</protein>
<dbReference type="RefSeq" id="WP_179542801.1">
    <property type="nucleotide sequence ID" value="NZ_BAAALL010000007.1"/>
</dbReference>
<feature type="transmembrane region" description="Helical" evidence="1">
    <location>
        <begin position="68"/>
        <end position="91"/>
    </location>
</feature>